<evidence type="ECO:0000256" key="3">
    <source>
        <dbReference type="ARBA" id="ARBA00023163"/>
    </source>
</evidence>
<keyword evidence="4" id="KW-0539">Nucleus</keyword>
<organism evidence="5 6">
    <name type="scientific">Neogobius melanostomus</name>
    <name type="common">round goby</name>
    <dbReference type="NCBI Taxonomy" id="47308"/>
    <lineage>
        <taxon>Eukaryota</taxon>
        <taxon>Metazoa</taxon>
        <taxon>Chordata</taxon>
        <taxon>Craniata</taxon>
        <taxon>Vertebrata</taxon>
        <taxon>Euteleostomi</taxon>
        <taxon>Actinopterygii</taxon>
        <taxon>Neopterygii</taxon>
        <taxon>Teleostei</taxon>
        <taxon>Neoteleostei</taxon>
        <taxon>Acanthomorphata</taxon>
        <taxon>Gobiaria</taxon>
        <taxon>Gobiiformes</taxon>
        <taxon>Gobioidei</taxon>
        <taxon>Gobiidae</taxon>
        <taxon>Benthophilinae</taxon>
        <taxon>Neogobiini</taxon>
        <taxon>Neogobius</taxon>
    </lineage>
</organism>
<protein>
    <submittedName>
        <fullName evidence="5">Uncharacterized protein</fullName>
    </submittedName>
</protein>
<evidence type="ECO:0000313" key="5">
    <source>
        <dbReference type="Ensembl" id="ENSNMLP00000005657.1"/>
    </source>
</evidence>
<dbReference type="GO" id="GO:0006357">
    <property type="term" value="P:regulation of transcription by RNA polymerase II"/>
    <property type="evidence" value="ECO:0007669"/>
    <property type="project" value="TreeGrafter"/>
</dbReference>
<proteinExistence type="predicted"/>
<sequence length="57" mass="6677">MASLCKRQQCTIDRRGFRQELDSWRHKLIHCVGFESILEGLFGPELVQDLQLFKGKN</sequence>
<evidence type="ECO:0000313" key="6">
    <source>
        <dbReference type="Proteomes" id="UP000694523"/>
    </source>
</evidence>
<keyword evidence="2" id="KW-0238">DNA-binding</keyword>
<name>A0A8C6SG11_9GOBI</name>
<evidence type="ECO:0000256" key="1">
    <source>
        <dbReference type="ARBA" id="ARBA00023015"/>
    </source>
</evidence>
<evidence type="ECO:0000256" key="2">
    <source>
        <dbReference type="ARBA" id="ARBA00023125"/>
    </source>
</evidence>
<keyword evidence="3" id="KW-0804">Transcription</keyword>
<keyword evidence="6" id="KW-1185">Reference proteome</keyword>
<reference evidence="5" key="2">
    <citation type="submission" date="2025-09" db="UniProtKB">
        <authorList>
            <consortium name="Ensembl"/>
        </authorList>
    </citation>
    <scope>IDENTIFICATION</scope>
</reference>
<dbReference type="PANTHER" id="PTHR21545">
    <property type="entry name" value="TRANSCRIPTION FACTOR MLR1/2"/>
    <property type="match status" value="1"/>
</dbReference>
<evidence type="ECO:0000256" key="4">
    <source>
        <dbReference type="ARBA" id="ARBA00023242"/>
    </source>
</evidence>
<dbReference type="PANTHER" id="PTHR21545:SF14">
    <property type="entry name" value="LIGAND-DEPENDENT COREPRESSOR"/>
    <property type="match status" value="1"/>
</dbReference>
<reference evidence="5" key="1">
    <citation type="submission" date="2025-08" db="UniProtKB">
        <authorList>
            <consortium name="Ensembl"/>
        </authorList>
    </citation>
    <scope>IDENTIFICATION</scope>
</reference>
<dbReference type="Proteomes" id="UP000694523">
    <property type="component" value="Unplaced"/>
</dbReference>
<dbReference type="GO" id="GO:0005634">
    <property type="term" value="C:nucleus"/>
    <property type="evidence" value="ECO:0007669"/>
    <property type="project" value="TreeGrafter"/>
</dbReference>
<keyword evidence="1" id="KW-0805">Transcription regulation</keyword>
<dbReference type="Ensembl" id="ENSNMLT00000006498.1">
    <property type="protein sequence ID" value="ENSNMLP00000005657.1"/>
    <property type="gene ID" value="ENSNMLG00000004169.1"/>
</dbReference>
<dbReference type="AlphaFoldDB" id="A0A8C6SG11"/>
<dbReference type="GO" id="GO:0003677">
    <property type="term" value="F:DNA binding"/>
    <property type="evidence" value="ECO:0007669"/>
    <property type="project" value="UniProtKB-KW"/>
</dbReference>
<accession>A0A8C6SG11</accession>